<dbReference type="GO" id="GO:0005886">
    <property type="term" value="C:plasma membrane"/>
    <property type="evidence" value="ECO:0007669"/>
    <property type="project" value="TreeGrafter"/>
</dbReference>
<dbReference type="AlphaFoldDB" id="A0A8T1X4R8"/>
<dbReference type="Pfam" id="PF01566">
    <property type="entry name" value="Nramp"/>
    <property type="match status" value="2"/>
</dbReference>
<feature type="transmembrane region" description="Helical" evidence="7">
    <location>
        <begin position="106"/>
        <end position="124"/>
    </location>
</feature>
<name>A0A8T1X4R8_9STRA</name>
<feature type="transmembrane region" description="Helical" evidence="7">
    <location>
        <begin position="172"/>
        <end position="191"/>
    </location>
</feature>
<evidence type="ECO:0000256" key="2">
    <source>
        <dbReference type="ARBA" id="ARBA00022448"/>
    </source>
</evidence>
<evidence type="ECO:0000256" key="6">
    <source>
        <dbReference type="SAM" id="MobiDB-lite"/>
    </source>
</evidence>
<evidence type="ECO:0000256" key="3">
    <source>
        <dbReference type="ARBA" id="ARBA00022692"/>
    </source>
</evidence>
<keyword evidence="4 7" id="KW-1133">Transmembrane helix</keyword>
<feature type="transmembrane region" description="Helical" evidence="7">
    <location>
        <begin position="470"/>
        <end position="490"/>
    </location>
</feature>
<feature type="region of interest" description="Disordered" evidence="6">
    <location>
        <begin position="591"/>
        <end position="614"/>
    </location>
</feature>
<dbReference type="OrthoDB" id="409173at2759"/>
<keyword evidence="9" id="KW-1185">Reference proteome</keyword>
<dbReference type="PANTHER" id="PTHR11706:SF33">
    <property type="entry name" value="NATURAL RESISTANCE-ASSOCIATED MACROPHAGE PROTEIN 2"/>
    <property type="match status" value="1"/>
</dbReference>
<keyword evidence="2" id="KW-0813">Transport</keyword>
<evidence type="ECO:0000313" key="9">
    <source>
        <dbReference type="Proteomes" id="UP000693981"/>
    </source>
</evidence>
<comment type="caution">
    <text evidence="8">The sequence shown here is derived from an EMBL/GenBank/DDBJ whole genome shotgun (WGS) entry which is preliminary data.</text>
</comment>
<proteinExistence type="predicted"/>
<dbReference type="NCBIfam" id="NF037982">
    <property type="entry name" value="Nramp_1"/>
    <property type="match status" value="1"/>
</dbReference>
<organism evidence="8 9">
    <name type="scientific">Phytophthora boehmeriae</name>
    <dbReference type="NCBI Taxonomy" id="109152"/>
    <lineage>
        <taxon>Eukaryota</taxon>
        <taxon>Sar</taxon>
        <taxon>Stramenopiles</taxon>
        <taxon>Oomycota</taxon>
        <taxon>Peronosporomycetes</taxon>
        <taxon>Peronosporales</taxon>
        <taxon>Peronosporaceae</taxon>
        <taxon>Phytophthora</taxon>
    </lineage>
</organism>
<evidence type="ECO:0000313" key="8">
    <source>
        <dbReference type="EMBL" id="KAG7399053.1"/>
    </source>
</evidence>
<dbReference type="Proteomes" id="UP000693981">
    <property type="component" value="Unassembled WGS sequence"/>
</dbReference>
<evidence type="ECO:0000256" key="1">
    <source>
        <dbReference type="ARBA" id="ARBA00004141"/>
    </source>
</evidence>
<sequence length="614" mass="66564">MADSTSVLLPPYLEDSSTNGSTRRPPFSWRVFWTYTGPGWLMSMAYLDPGNLEADLQSGAYTRYQLLYVVLLSTLLGGLYQVLAARLGAVTGRHLAQLCRSEYPPVVAFALWVMTELAIIGSDIQEVLGSAVAFKLLFGFPLWVGCLLTGLDTFTFLALHRSKDRGSRYLEMFFMLLIATMCVCFFADFTLSDPDGVEIAKGIVEPRMDEQNQMQAVAMLGAIIMPHNLFLHSALVQARGIDPKLVGKVKEANFYFSLEAGMALFVSFLINSAVICAFASSFFSKQCYALSSNPISSLYGRDIQTSCIPTQAALSSGSAIYDAFSGNECEFDSSDGVFGGNVTGTLLSMVTKCTPCYVDGHGHDFTALALDAKPTAGYCQEIGLAEAGEAVREALGGYAKVVWAIGLLASGQASTMTGTYAGQFVMEGFLDIRIAAWMRVALTRSVALVPAVIVALISESHQFKSDRFNELLNVLQSVQLPFALLPLLAFTTSKRIMGAYFVNSRLIAAAMTVGTALLCSVNYTLVYKILLKSLPEDLSTASYIGLATIAGLYVALLLYLLLIYPSTTEPRNRVVLSTLIKQESLSGKLLKDDETTSAEQPLLGNENEQEEGLV</sequence>
<keyword evidence="3 7" id="KW-0812">Transmembrane</keyword>
<protein>
    <recommendedName>
        <fullName evidence="10">Metal Ion (Mn2-iron) Transporter (Nramp) Family</fullName>
    </recommendedName>
</protein>
<feature type="transmembrane region" description="Helical" evidence="7">
    <location>
        <begin position="436"/>
        <end position="458"/>
    </location>
</feature>
<dbReference type="PANTHER" id="PTHR11706">
    <property type="entry name" value="SOLUTE CARRIER PROTEIN FAMILY 11 MEMBER"/>
    <property type="match status" value="1"/>
</dbReference>
<dbReference type="EMBL" id="JAGDFL010000064">
    <property type="protein sequence ID" value="KAG7399053.1"/>
    <property type="molecule type" value="Genomic_DNA"/>
</dbReference>
<comment type="subcellular location">
    <subcellularLocation>
        <location evidence="1">Membrane</location>
        <topology evidence="1">Multi-pass membrane protein</topology>
    </subcellularLocation>
</comment>
<dbReference type="InterPro" id="IPR001046">
    <property type="entry name" value="NRAMP_fam"/>
</dbReference>
<evidence type="ECO:0000256" key="5">
    <source>
        <dbReference type="ARBA" id="ARBA00023136"/>
    </source>
</evidence>
<dbReference type="NCBIfam" id="TIGR01197">
    <property type="entry name" value="nramp"/>
    <property type="match status" value="1"/>
</dbReference>
<evidence type="ECO:0000256" key="4">
    <source>
        <dbReference type="ARBA" id="ARBA00022989"/>
    </source>
</evidence>
<dbReference type="GO" id="GO:0005384">
    <property type="term" value="F:manganese ion transmembrane transporter activity"/>
    <property type="evidence" value="ECO:0007669"/>
    <property type="project" value="TreeGrafter"/>
</dbReference>
<dbReference type="GO" id="GO:0015086">
    <property type="term" value="F:cadmium ion transmembrane transporter activity"/>
    <property type="evidence" value="ECO:0007669"/>
    <property type="project" value="TreeGrafter"/>
</dbReference>
<feature type="transmembrane region" description="Helical" evidence="7">
    <location>
        <begin position="66"/>
        <end position="85"/>
    </location>
</feature>
<evidence type="ECO:0000256" key="7">
    <source>
        <dbReference type="SAM" id="Phobius"/>
    </source>
</evidence>
<keyword evidence="5 7" id="KW-0472">Membrane</keyword>
<reference evidence="8" key="1">
    <citation type="submission" date="2021-02" db="EMBL/GenBank/DDBJ databases">
        <authorList>
            <person name="Palmer J.M."/>
        </authorList>
    </citation>
    <scope>NUCLEOTIDE SEQUENCE</scope>
    <source>
        <strain evidence="8">SCRP23</strain>
    </source>
</reference>
<feature type="transmembrane region" description="Helical" evidence="7">
    <location>
        <begin position="262"/>
        <end position="283"/>
    </location>
</feature>
<feature type="transmembrane region" description="Helical" evidence="7">
    <location>
        <begin position="543"/>
        <end position="564"/>
    </location>
</feature>
<evidence type="ECO:0008006" key="10">
    <source>
        <dbReference type="Google" id="ProtNLM"/>
    </source>
</evidence>
<feature type="transmembrane region" description="Helical" evidence="7">
    <location>
        <begin position="136"/>
        <end position="160"/>
    </location>
</feature>
<dbReference type="GO" id="GO:0034755">
    <property type="term" value="P:iron ion transmembrane transport"/>
    <property type="evidence" value="ECO:0007669"/>
    <property type="project" value="TreeGrafter"/>
</dbReference>
<feature type="transmembrane region" description="Helical" evidence="7">
    <location>
        <begin position="502"/>
        <end position="523"/>
    </location>
</feature>
<accession>A0A8T1X4R8</accession>
<gene>
    <name evidence="8" type="ORF">PHYBOEH_009831</name>
</gene>